<dbReference type="Proteomes" id="UP000245607">
    <property type="component" value="Unassembled WGS sequence"/>
</dbReference>
<proteinExistence type="predicted"/>
<evidence type="ECO:0000313" key="1">
    <source>
        <dbReference type="EMBL" id="PAY47705.1"/>
    </source>
</evidence>
<dbReference type="AlphaFoldDB" id="A0A1V9SJ69"/>
<sequence length="142" mass="16467">MMVKINTKKLGLKKPVFVKVTVKKIKLADMMMNKLLKLGIEQDRTELLKERDSSNEDFVNNAIKMNNMEIEFADSAFDFLQKALNLSNKERDLAEDNLTFEELGNYINYVIMRIKGQSEEDIKAMMNSEVKKDKDPKKELDA</sequence>
<reference evidence="2 4" key="2">
    <citation type="submission" date="2018-05" db="EMBL/GenBank/DDBJ databases">
        <title>Lactobacillus salivarius genome sequencing and assembly.</title>
        <authorList>
            <person name="Audisio C."/>
            <person name="Albarracin L."/>
            <person name="Torres M.J."/>
            <person name="Hebert E.M."/>
            <person name="Saavedra L."/>
        </authorList>
    </citation>
    <scope>NUCLEOTIDE SEQUENCE [LARGE SCALE GENOMIC DNA]</scope>
    <source>
        <strain evidence="2 4">A3iob</strain>
    </source>
</reference>
<dbReference type="EMBL" id="LXZO01000078">
    <property type="protein sequence ID" value="PAY47705.1"/>
    <property type="molecule type" value="Genomic_DNA"/>
</dbReference>
<evidence type="ECO:0000313" key="4">
    <source>
        <dbReference type="Proteomes" id="UP000245607"/>
    </source>
</evidence>
<protein>
    <recommendedName>
        <fullName evidence="5">Phage tail protein</fullName>
    </recommendedName>
</protein>
<dbReference type="Proteomes" id="UP000218139">
    <property type="component" value="Unassembled WGS sequence"/>
</dbReference>
<evidence type="ECO:0008006" key="5">
    <source>
        <dbReference type="Google" id="ProtNLM"/>
    </source>
</evidence>
<reference evidence="1 3" key="1">
    <citation type="submission" date="2016-05" db="EMBL/GenBank/DDBJ databases">
        <authorList>
            <person name="Lee J.-Y."/>
            <person name="Kim E.B."/>
            <person name="Choi Y.-J."/>
        </authorList>
    </citation>
    <scope>NUCLEOTIDE SEQUENCE [LARGE SCALE GENOMIC DNA]</scope>
    <source>
        <strain evidence="1 3">KLA006</strain>
    </source>
</reference>
<accession>A0A1V9SJ69</accession>
<dbReference type="EMBL" id="QFAS01000005">
    <property type="protein sequence ID" value="PWG52843.1"/>
    <property type="molecule type" value="Genomic_DNA"/>
</dbReference>
<gene>
    <name evidence="1" type="ORF">A8C52_06105</name>
    <name evidence="2" type="ORF">DB362_02700</name>
</gene>
<name>A0A1V9SJ69_9LACO</name>
<evidence type="ECO:0000313" key="2">
    <source>
        <dbReference type="EMBL" id="PWG52843.1"/>
    </source>
</evidence>
<organism evidence="1 3">
    <name type="scientific">Ligilactobacillus salivarius</name>
    <dbReference type="NCBI Taxonomy" id="1624"/>
    <lineage>
        <taxon>Bacteria</taxon>
        <taxon>Bacillati</taxon>
        <taxon>Bacillota</taxon>
        <taxon>Bacilli</taxon>
        <taxon>Lactobacillales</taxon>
        <taxon>Lactobacillaceae</taxon>
        <taxon>Ligilactobacillus</taxon>
    </lineage>
</organism>
<dbReference type="InterPro" id="IPR009681">
    <property type="entry name" value="Phage_TAC_Siphoviridae"/>
</dbReference>
<comment type="caution">
    <text evidence="1">The sequence shown here is derived from an EMBL/GenBank/DDBJ whole genome shotgun (WGS) entry which is preliminary data.</text>
</comment>
<dbReference type="Pfam" id="PF06896">
    <property type="entry name" value="Phage_TAC_3"/>
    <property type="match status" value="1"/>
</dbReference>
<evidence type="ECO:0000313" key="3">
    <source>
        <dbReference type="Proteomes" id="UP000218139"/>
    </source>
</evidence>